<dbReference type="Gene3D" id="1.10.1740.10">
    <property type="match status" value="1"/>
</dbReference>
<keyword evidence="4" id="KW-0804">Transcription</keyword>
<evidence type="ECO:0000256" key="3">
    <source>
        <dbReference type="ARBA" id="ARBA00023082"/>
    </source>
</evidence>
<dbReference type="GO" id="GO:0016987">
    <property type="term" value="F:sigma factor activity"/>
    <property type="evidence" value="ECO:0007669"/>
    <property type="project" value="UniProtKB-KW"/>
</dbReference>
<proteinExistence type="inferred from homology"/>
<dbReference type="SUPFAM" id="SSF88946">
    <property type="entry name" value="Sigma2 domain of RNA polymerase sigma factors"/>
    <property type="match status" value="1"/>
</dbReference>
<dbReference type="EMBL" id="FOVD01000011">
    <property type="protein sequence ID" value="SFN92596.1"/>
    <property type="molecule type" value="Genomic_DNA"/>
</dbReference>
<dbReference type="PANTHER" id="PTHR43133:SF46">
    <property type="entry name" value="RNA POLYMERASE SIGMA-70 FACTOR ECF SUBFAMILY"/>
    <property type="match status" value="1"/>
</dbReference>
<dbReference type="RefSeq" id="WP_090027649.1">
    <property type="nucleotide sequence ID" value="NZ_FOVD01000011.1"/>
</dbReference>
<protein>
    <submittedName>
        <fullName evidence="6">RNA polymerase sigma factor, sigma-70 family</fullName>
    </submittedName>
</protein>
<keyword evidence="2" id="KW-0805">Transcription regulation</keyword>
<organism evidence="6 7">
    <name type="scientific">Chryseobacterium oleae</name>
    <dbReference type="NCBI Taxonomy" id="491207"/>
    <lineage>
        <taxon>Bacteria</taxon>
        <taxon>Pseudomonadati</taxon>
        <taxon>Bacteroidota</taxon>
        <taxon>Flavobacteriia</taxon>
        <taxon>Flavobacteriales</taxon>
        <taxon>Weeksellaceae</taxon>
        <taxon>Chryseobacterium group</taxon>
        <taxon>Chryseobacterium</taxon>
    </lineage>
</organism>
<accession>A0A1I5D0E3</accession>
<sequence length="293" mass="34932">MKRTDSLPRVLNDNQLYELLKKGNPTSLEHIHLRYKRLLFWLGKQMIEDDFVVDTLVQDVFLKLWLHRDSIETPNHIVCFLRFVLKRDCISYFNAPKNKFTRLIDSLERFENYQDYLVGYDPLQDKEHLLRQESDQKDFDEVKKVVNVLTPKRRNLIRLCLEYGFQYKAIAEAMGSSIKDTSNEVNRAIDDLRKIIKGSSFEQPQKKADNNEEKPDKLSNLQLEILKRRFEQKSSFTVIARQLKLPEKEVHREFIDAYQFLQNRNTSQISFRNGKINDYTYPKNSDADRRSFQ</sequence>
<evidence type="ECO:0000256" key="2">
    <source>
        <dbReference type="ARBA" id="ARBA00023015"/>
    </source>
</evidence>
<dbReference type="InterPro" id="IPR039425">
    <property type="entry name" value="RNA_pol_sigma-70-like"/>
</dbReference>
<keyword evidence="7" id="KW-1185">Reference proteome</keyword>
<dbReference type="InterPro" id="IPR014284">
    <property type="entry name" value="RNA_pol_sigma-70_dom"/>
</dbReference>
<dbReference type="NCBIfam" id="TIGR02937">
    <property type="entry name" value="sigma70-ECF"/>
    <property type="match status" value="1"/>
</dbReference>
<dbReference type="PANTHER" id="PTHR43133">
    <property type="entry name" value="RNA POLYMERASE ECF-TYPE SIGMA FACTO"/>
    <property type="match status" value="1"/>
</dbReference>
<dbReference type="GO" id="GO:0006352">
    <property type="term" value="P:DNA-templated transcription initiation"/>
    <property type="evidence" value="ECO:0007669"/>
    <property type="project" value="InterPro"/>
</dbReference>
<evidence type="ECO:0000256" key="5">
    <source>
        <dbReference type="SAM" id="MobiDB-lite"/>
    </source>
</evidence>
<dbReference type="InterPro" id="IPR013324">
    <property type="entry name" value="RNA_pol_sigma_r3/r4-like"/>
</dbReference>
<evidence type="ECO:0000313" key="6">
    <source>
        <dbReference type="EMBL" id="SFN92596.1"/>
    </source>
</evidence>
<evidence type="ECO:0000256" key="1">
    <source>
        <dbReference type="ARBA" id="ARBA00010641"/>
    </source>
</evidence>
<dbReference type="Proteomes" id="UP000198769">
    <property type="component" value="Unassembled WGS sequence"/>
</dbReference>
<evidence type="ECO:0000256" key="4">
    <source>
        <dbReference type="ARBA" id="ARBA00023163"/>
    </source>
</evidence>
<reference evidence="7" key="1">
    <citation type="submission" date="2016-10" db="EMBL/GenBank/DDBJ databases">
        <authorList>
            <person name="Varghese N."/>
            <person name="Submissions S."/>
        </authorList>
    </citation>
    <scope>NUCLEOTIDE SEQUENCE [LARGE SCALE GENOMIC DNA]</scope>
    <source>
        <strain evidence="7">DSM 25575</strain>
    </source>
</reference>
<dbReference type="InterPro" id="IPR013325">
    <property type="entry name" value="RNA_pol_sigma_r2"/>
</dbReference>
<evidence type="ECO:0000313" key="7">
    <source>
        <dbReference type="Proteomes" id="UP000198769"/>
    </source>
</evidence>
<comment type="similarity">
    <text evidence="1">Belongs to the sigma-70 factor family. ECF subfamily.</text>
</comment>
<dbReference type="AlphaFoldDB" id="A0A1I5D0E3"/>
<dbReference type="OrthoDB" id="759001at2"/>
<feature type="region of interest" description="Disordered" evidence="5">
    <location>
        <begin position="274"/>
        <end position="293"/>
    </location>
</feature>
<name>A0A1I5D0E3_CHROL</name>
<keyword evidence="3" id="KW-0731">Sigma factor</keyword>
<gene>
    <name evidence="6" type="ORF">SAMN05421594_4745</name>
</gene>
<dbReference type="InterPro" id="IPR036388">
    <property type="entry name" value="WH-like_DNA-bd_sf"/>
</dbReference>
<dbReference type="Gene3D" id="1.10.10.10">
    <property type="entry name" value="Winged helix-like DNA-binding domain superfamily/Winged helix DNA-binding domain"/>
    <property type="match status" value="1"/>
</dbReference>
<dbReference type="SUPFAM" id="SSF88659">
    <property type="entry name" value="Sigma3 and sigma4 domains of RNA polymerase sigma factors"/>
    <property type="match status" value="1"/>
</dbReference>